<reference evidence="1 2" key="1">
    <citation type="journal article" date="2023" name="Science">
        <title>Complex scaffold remodeling in plant triterpene biosynthesis.</title>
        <authorList>
            <person name="De La Pena R."/>
            <person name="Hodgson H."/>
            <person name="Liu J.C."/>
            <person name="Stephenson M.J."/>
            <person name="Martin A.C."/>
            <person name="Owen C."/>
            <person name="Harkess A."/>
            <person name="Leebens-Mack J."/>
            <person name="Jimenez L.E."/>
            <person name="Osbourn A."/>
            <person name="Sattely E.S."/>
        </authorList>
    </citation>
    <scope>NUCLEOTIDE SEQUENCE [LARGE SCALE GENOMIC DNA]</scope>
    <source>
        <strain evidence="2">cv. JPN11</strain>
        <tissue evidence="1">Leaf</tissue>
    </source>
</reference>
<organism evidence="1 2">
    <name type="scientific">Melia azedarach</name>
    <name type="common">Chinaberry tree</name>
    <dbReference type="NCBI Taxonomy" id="155640"/>
    <lineage>
        <taxon>Eukaryota</taxon>
        <taxon>Viridiplantae</taxon>
        <taxon>Streptophyta</taxon>
        <taxon>Embryophyta</taxon>
        <taxon>Tracheophyta</taxon>
        <taxon>Spermatophyta</taxon>
        <taxon>Magnoliopsida</taxon>
        <taxon>eudicotyledons</taxon>
        <taxon>Gunneridae</taxon>
        <taxon>Pentapetalae</taxon>
        <taxon>rosids</taxon>
        <taxon>malvids</taxon>
        <taxon>Sapindales</taxon>
        <taxon>Meliaceae</taxon>
        <taxon>Melia</taxon>
    </lineage>
</organism>
<gene>
    <name evidence="1" type="ORF">OWV82_023940</name>
</gene>
<sequence length="159" mass="18699">MERENKKRGREQEGEDQKKEKGLCAKTSKKHYERNINFQVEVQDESESNVLLSDKYLAFGVFDFPWLHEDEGMISKTSEEWNCFQDTFSSSLDGIFTQDDHVELFSRQYLSEIADNKFDENVWPFKAEEELEIGNVDCIWSSMINQQQQQPIQGVVPHH</sequence>
<comment type="caution">
    <text evidence="1">The sequence shown here is derived from an EMBL/GenBank/DDBJ whole genome shotgun (WGS) entry which is preliminary data.</text>
</comment>
<accession>A0ACC1WZS4</accession>
<protein>
    <submittedName>
        <fullName evidence="1">Uncharacterized protein</fullName>
    </submittedName>
</protein>
<evidence type="ECO:0000313" key="1">
    <source>
        <dbReference type="EMBL" id="KAJ4704142.1"/>
    </source>
</evidence>
<name>A0ACC1WZS4_MELAZ</name>
<evidence type="ECO:0000313" key="2">
    <source>
        <dbReference type="Proteomes" id="UP001164539"/>
    </source>
</evidence>
<keyword evidence="2" id="KW-1185">Reference proteome</keyword>
<dbReference type="EMBL" id="CM051406">
    <property type="protein sequence ID" value="KAJ4704142.1"/>
    <property type="molecule type" value="Genomic_DNA"/>
</dbReference>
<dbReference type="Proteomes" id="UP001164539">
    <property type="component" value="Chromosome 13"/>
</dbReference>
<proteinExistence type="predicted"/>